<reference evidence="2" key="1">
    <citation type="journal article" date="2017" name="Genome Biol.">
        <title>Comparative genomics reveals high biological diversity and specific adaptations in the industrially and medically important fungal genus Aspergillus.</title>
        <authorList>
            <person name="de Vries R.P."/>
            <person name="Riley R."/>
            <person name="Wiebenga A."/>
            <person name="Aguilar-Osorio G."/>
            <person name="Amillis S."/>
            <person name="Uchima C.A."/>
            <person name="Anderluh G."/>
            <person name="Asadollahi M."/>
            <person name="Askin M."/>
            <person name="Barry K."/>
            <person name="Battaglia E."/>
            <person name="Bayram O."/>
            <person name="Benocci T."/>
            <person name="Braus-Stromeyer S.A."/>
            <person name="Caldana C."/>
            <person name="Canovas D."/>
            <person name="Cerqueira G.C."/>
            <person name="Chen F."/>
            <person name="Chen W."/>
            <person name="Choi C."/>
            <person name="Clum A."/>
            <person name="Dos Santos R.A."/>
            <person name="Damasio A.R."/>
            <person name="Diallinas G."/>
            <person name="Emri T."/>
            <person name="Fekete E."/>
            <person name="Flipphi M."/>
            <person name="Freyberg S."/>
            <person name="Gallo A."/>
            <person name="Gournas C."/>
            <person name="Habgood R."/>
            <person name="Hainaut M."/>
            <person name="Harispe M.L."/>
            <person name="Henrissat B."/>
            <person name="Hilden K.S."/>
            <person name="Hope R."/>
            <person name="Hossain A."/>
            <person name="Karabika E."/>
            <person name="Karaffa L."/>
            <person name="Karanyi Z."/>
            <person name="Krasevec N."/>
            <person name="Kuo A."/>
            <person name="Kusch H."/>
            <person name="LaButti K."/>
            <person name="Lagendijk E.L."/>
            <person name="Lapidus A."/>
            <person name="Levasseur A."/>
            <person name="Lindquist E."/>
            <person name="Lipzen A."/>
            <person name="Logrieco A.F."/>
            <person name="MacCabe A."/>
            <person name="Maekelae M.R."/>
            <person name="Malavazi I."/>
            <person name="Melin P."/>
            <person name="Meyer V."/>
            <person name="Mielnichuk N."/>
            <person name="Miskei M."/>
            <person name="Molnar A.P."/>
            <person name="Mule G."/>
            <person name="Ngan C.Y."/>
            <person name="Orejas M."/>
            <person name="Orosz E."/>
            <person name="Ouedraogo J.P."/>
            <person name="Overkamp K.M."/>
            <person name="Park H.-S."/>
            <person name="Perrone G."/>
            <person name="Piumi F."/>
            <person name="Punt P.J."/>
            <person name="Ram A.F."/>
            <person name="Ramon A."/>
            <person name="Rauscher S."/>
            <person name="Record E."/>
            <person name="Riano-Pachon D.M."/>
            <person name="Robert V."/>
            <person name="Roehrig J."/>
            <person name="Ruller R."/>
            <person name="Salamov A."/>
            <person name="Salih N.S."/>
            <person name="Samson R.A."/>
            <person name="Sandor E."/>
            <person name="Sanguinetti M."/>
            <person name="Schuetze T."/>
            <person name="Sepcic K."/>
            <person name="Shelest E."/>
            <person name="Sherlock G."/>
            <person name="Sophianopoulou V."/>
            <person name="Squina F.M."/>
            <person name="Sun H."/>
            <person name="Susca A."/>
            <person name="Todd R.B."/>
            <person name="Tsang A."/>
            <person name="Unkles S.E."/>
            <person name="van de Wiele N."/>
            <person name="van Rossen-Uffink D."/>
            <person name="Oliveira J.V."/>
            <person name="Vesth T.C."/>
            <person name="Visser J."/>
            <person name="Yu J.-H."/>
            <person name="Zhou M."/>
            <person name="Andersen M.R."/>
            <person name="Archer D.B."/>
            <person name="Baker S.E."/>
            <person name="Benoit I."/>
            <person name="Brakhage A.A."/>
            <person name="Braus G.H."/>
            <person name="Fischer R."/>
            <person name="Frisvad J.C."/>
            <person name="Goldman G.H."/>
            <person name="Houbraken J."/>
            <person name="Oakley B."/>
            <person name="Pocsi I."/>
            <person name="Scazzocchio C."/>
            <person name="Seiboth B."/>
            <person name="vanKuyk P.A."/>
            <person name="Wortman J."/>
            <person name="Dyer P.S."/>
            <person name="Grigoriev I.V."/>
        </authorList>
    </citation>
    <scope>NUCLEOTIDE SEQUENCE [LARGE SCALE GENOMIC DNA]</scope>
    <source>
        <strain evidence="2">CBS 583.65</strain>
    </source>
</reference>
<dbReference type="AlphaFoldDB" id="A0A1L9PA17"/>
<evidence type="ECO:0000313" key="1">
    <source>
        <dbReference type="EMBL" id="OJI98294.1"/>
    </source>
</evidence>
<dbReference type="STRING" id="1036611.A0A1L9PA17"/>
<dbReference type="RefSeq" id="XP_040664057.1">
    <property type="nucleotide sequence ID" value="XM_040809750.1"/>
</dbReference>
<dbReference type="OrthoDB" id="4424523at2759"/>
<dbReference type="GeneID" id="63725261"/>
<organism evidence="1 2">
    <name type="scientific">Aspergillus versicolor CBS 583.65</name>
    <dbReference type="NCBI Taxonomy" id="1036611"/>
    <lineage>
        <taxon>Eukaryota</taxon>
        <taxon>Fungi</taxon>
        <taxon>Dikarya</taxon>
        <taxon>Ascomycota</taxon>
        <taxon>Pezizomycotina</taxon>
        <taxon>Eurotiomycetes</taxon>
        <taxon>Eurotiomycetidae</taxon>
        <taxon>Eurotiales</taxon>
        <taxon>Aspergillaceae</taxon>
        <taxon>Aspergillus</taxon>
        <taxon>Aspergillus subgen. Nidulantes</taxon>
    </lineage>
</organism>
<dbReference type="VEuPathDB" id="FungiDB:ASPVEDRAFT_25186"/>
<evidence type="ECO:0000313" key="2">
    <source>
        <dbReference type="Proteomes" id="UP000184073"/>
    </source>
</evidence>
<protein>
    <submittedName>
        <fullName evidence="1">Uncharacterized protein</fullName>
    </submittedName>
</protein>
<keyword evidence="2" id="KW-1185">Reference proteome</keyword>
<accession>A0A1L9PA17</accession>
<sequence>MEQDEGKDIVAPSTIHLWHLSRRYNLSVTVQATAIPTIHKQTTTHSFLNGNPRYPRTPRLSTTHNTADQIERLMQTDGFRKWGFVIYRCTYANDSDWDAFMARIYGAVKEYLEYSNGMDILDSFAPTVVQDWAAFEGATTAVVREHFVNTWVLGVFPEENPDLDIDIPRNAESGRYRFFIMVDEESLRPVLEVEEDSINHPGFVRLVQADWGSKRSNIVDEEKEEEEFAPVPGWDECEPLEGCVLQDVGWMNILYDHVEAMGYPNIRMYWGTGRTITVGRPRLCGSSWSLLRSDNASSVLPSKNPKAVVKAAPPEAGYVVPADL</sequence>
<dbReference type="Proteomes" id="UP000184073">
    <property type="component" value="Unassembled WGS sequence"/>
</dbReference>
<name>A0A1L9PA17_ASPVE</name>
<proteinExistence type="predicted"/>
<gene>
    <name evidence="1" type="ORF">ASPVEDRAFT_25186</name>
</gene>
<dbReference type="EMBL" id="KV878126">
    <property type="protein sequence ID" value="OJI98294.1"/>
    <property type="molecule type" value="Genomic_DNA"/>
</dbReference>